<evidence type="ECO:0000313" key="5">
    <source>
        <dbReference type="EMBL" id="QUW01906.1"/>
    </source>
</evidence>
<dbReference type="PROSITE" id="PS01317">
    <property type="entry name" value="SSRP"/>
    <property type="match status" value="1"/>
</dbReference>
<evidence type="ECO:0000256" key="1">
    <source>
        <dbReference type="ARBA" id="ARBA00022490"/>
    </source>
</evidence>
<sequence length="157" mass="18025">MTTSATSDAVKMIASNREAYFDYFILDTYEAGLELVGTEVKALREGRINLKDAYVSIRDGEAWLLDAHISPYSHGNRYNHDPRRTRRLLLHKREIAKLAAATQERGLTVVPTKLYFKRGRAKVEVAIAKGKKTYDKRETERRRDLEREARAALKSRA</sequence>
<dbReference type="Gene3D" id="2.40.280.10">
    <property type="match status" value="1"/>
</dbReference>
<evidence type="ECO:0000256" key="3">
    <source>
        <dbReference type="HAMAP-Rule" id="MF_00023"/>
    </source>
</evidence>
<comment type="function">
    <text evidence="3">Required for rescue of stalled ribosomes mediated by trans-translation. Binds to transfer-messenger RNA (tmRNA), required for stable association of tmRNA with ribosomes. tmRNA and SmpB together mimic tRNA shape, replacing the anticodon stem-loop with SmpB. tmRNA is encoded by the ssrA gene; the 2 termini fold to resemble tRNA(Ala) and it encodes a 'tag peptide', a short internal open reading frame. During trans-translation Ala-aminoacylated tmRNA acts like a tRNA, entering the A-site of stalled ribosomes, displacing the stalled mRNA. The ribosome then switches to translate the ORF on the tmRNA; the nascent peptide is terminated with the 'tag peptide' encoded by the tmRNA and targeted for degradation. The ribosome is freed to recommence translation, which seems to be the essential function of trans-translation.</text>
</comment>
<protein>
    <recommendedName>
        <fullName evidence="3">SsrA-binding protein</fullName>
    </recommendedName>
    <alternativeName>
        <fullName evidence="3">Small protein B</fullName>
    </alternativeName>
</protein>
<dbReference type="InterPro" id="IPR023620">
    <property type="entry name" value="SmpB"/>
</dbReference>
<dbReference type="Proteomes" id="UP000676506">
    <property type="component" value="Chromosome 1"/>
</dbReference>
<feature type="compositionally biased region" description="Basic and acidic residues" evidence="4">
    <location>
        <begin position="132"/>
        <end position="151"/>
    </location>
</feature>
<proteinExistence type="inferred from homology"/>
<gene>
    <name evidence="3 5" type="primary">smpB</name>
    <name evidence="5" type="ORF">J8C06_05870</name>
</gene>
<evidence type="ECO:0000256" key="4">
    <source>
        <dbReference type="SAM" id="MobiDB-lite"/>
    </source>
</evidence>
<dbReference type="EMBL" id="CP072648">
    <property type="protein sequence ID" value="QUW01906.1"/>
    <property type="molecule type" value="Genomic_DNA"/>
</dbReference>
<dbReference type="NCBIfam" id="TIGR00086">
    <property type="entry name" value="smpB"/>
    <property type="match status" value="1"/>
</dbReference>
<keyword evidence="1 3" id="KW-0963">Cytoplasm</keyword>
<feature type="region of interest" description="Disordered" evidence="4">
    <location>
        <begin position="132"/>
        <end position="157"/>
    </location>
</feature>
<keyword evidence="2 3" id="KW-0694">RNA-binding</keyword>
<comment type="subcellular location">
    <subcellularLocation>
        <location evidence="3">Cytoplasm</location>
    </subcellularLocation>
    <text evidence="3">The tmRNA-SmpB complex associates with stalled 70S ribosomes.</text>
</comment>
<dbReference type="RefSeq" id="WP_211427798.1">
    <property type="nucleotide sequence ID" value="NZ_CP072648.1"/>
</dbReference>
<dbReference type="NCBIfam" id="NF003843">
    <property type="entry name" value="PRK05422.1"/>
    <property type="match status" value="1"/>
</dbReference>
<dbReference type="PANTHER" id="PTHR30308:SF2">
    <property type="entry name" value="SSRA-BINDING PROTEIN"/>
    <property type="match status" value="1"/>
</dbReference>
<accession>A0ABX8B5L6</accession>
<name>A0ABX8B5L6_9BACT</name>
<organism evidence="5 6">
    <name type="scientific">Chloracidobacterium validum</name>
    <dbReference type="NCBI Taxonomy" id="2821543"/>
    <lineage>
        <taxon>Bacteria</taxon>
        <taxon>Pseudomonadati</taxon>
        <taxon>Acidobacteriota</taxon>
        <taxon>Terriglobia</taxon>
        <taxon>Terriglobales</taxon>
        <taxon>Acidobacteriaceae</taxon>
        <taxon>Chloracidobacterium</taxon>
    </lineage>
</organism>
<evidence type="ECO:0000256" key="2">
    <source>
        <dbReference type="ARBA" id="ARBA00022884"/>
    </source>
</evidence>
<reference evidence="5 6" key="1">
    <citation type="submission" date="2021-03" db="EMBL/GenBank/DDBJ databases">
        <title>Genomic and phenotypic characterization of Chloracidobacterium isolates provides evidence for multiple species.</title>
        <authorList>
            <person name="Saini M.K."/>
            <person name="Costas A.M.G."/>
            <person name="Tank M."/>
            <person name="Bryant D.A."/>
        </authorList>
    </citation>
    <scope>NUCLEOTIDE SEQUENCE [LARGE SCALE GENOMIC DNA]</scope>
    <source>
        <strain evidence="5 6">BV2-C</strain>
    </source>
</reference>
<dbReference type="InterPro" id="IPR000037">
    <property type="entry name" value="SsrA-bd_prot"/>
</dbReference>
<dbReference type="Pfam" id="PF01668">
    <property type="entry name" value="SmpB"/>
    <property type="match status" value="1"/>
</dbReference>
<comment type="similarity">
    <text evidence="3">Belongs to the SmpB family.</text>
</comment>
<dbReference type="CDD" id="cd09294">
    <property type="entry name" value="SmpB"/>
    <property type="match status" value="1"/>
</dbReference>
<evidence type="ECO:0000313" key="6">
    <source>
        <dbReference type="Proteomes" id="UP000676506"/>
    </source>
</evidence>
<dbReference type="SUPFAM" id="SSF74982">
    <property type="entry name" value="Small protein B (SmpB)"/>
    <property type="match status" value="1"/>
</dbReference>
<dbReference type="HAMAP" id="MF_00023">
    <property type="entry name" value="SmpB"/>
    <property type="match status" value="1"/>
</dbReference>
<keyword evidence="6" id="KW-1185">Reference proteome</keyword>
<dbReference type="PANTHER" id="PTHR30308">
    <property type="entry name" value="TMRNA-BINDING COMPONENT OF TRANS-TRANSLATION TAGGING COMPLEX"/>
    <property type="match status" value="1"/>
</dbReference>
<dbReference type="InterPro" id="IPR020081">
    <property type="entry name" value="SsrA-bd_prot_CS"/>
</dbReference>